<accession>A0A2R8AE14</accession>
<name>A0A2R8AE14_9RHOB</name>
<dbReference type="SUPFAM" id="SSF103481">
    <property type="entry name" value="Multidrug resistance efflux transporter EmrE"/>
    <property type="match status" value="2"/>
</dbReference>
<evidence type="ECO:0000256" key="1">
    <source>
        <dbReference type="SAM" id="Phobius"/>
    </source>
</evidence>
<dbReference type="InterPro" id="IPR000620">
    <property type="entry name" value="EamA_dom"/>
</dbReference>
<feature type="transmembrane region" description="Helical" evidence="1">
    <location>
        <begin position="35"/>
        <end position="57"/>
    </location>
</feature>
<feature type="transmembrane region" description="Helical" evidence="1">
    <location>
        <begin position="63"/>
        <end position="87"/>
    </location>
</feature>
<dbReference type="AlphaFoldDB" id="A0A2R8AE14"/>
<sequence length="296" mass="30502">MLLLAPVAALLASAGWATGIVLAQRPARALGAFEFTRVQLVSCFGILAVICTVLGLWQSVDWGFWPAFVVSTAIGIFAGNLAMIACLRRGGPRRTELMLALKAPIIGAMAFVWLGEIPHLSDLLGAAVALAGIALAILFGTDARSKRDTLEGSLLVVIMLGLLATGCMALGFLVLKPALQAGLDPLAASAVRLGGAALIISVIGLWPSAIFRSEAEMTPSLLAQTILPGFIGYVLSSSLLLFALAHFDAGIATVLASLSPILVIAIVGLRDRLIPPWPAIVGAALAVLGSAIIVLA</sequence>
<feature type="domain" description="EamA" evidence="2">
    <location>
        <begin position="7"/>
        <end position="137"/>
    </location>
</feature>
<organism evidence="3 4">
    <name type="scientific">Pontivivens insulae</name>
    <dbReference type="NCBI Taxonomy" id="1639689"/>
    <lineage>
        <taxon>Bacteria</taxon>
        <taxon>Pseudomonadati</taxon>
        <taxon>Pseudomonadota</taxon>
        <taxon>Alphaproteobacteria</taxon>
        <taxon>Rhodobacterales</taxon>
        <taxon>Paracoccaceae</taxon>
        <taxon>Pontivivens</taxon>
    </lineage>
</organism>
<protein>
    <recommendedName>
        <fullName evidence="2">EamA domain-containing protein</fullName>
    </recommendedName>
</protein>
<keyword evidence="1" id="KW-0812">Transmembrane</keyword>
<feature type="transmembrane region" description="Helical" evidence="1">
    <location>
        <begin position="99"/>
        <end position="117"/>
    </location>
</feature>
<dbReference type="EMBL" id="OMKW01000003">
    <property type="protein sequence ID" value="SPF30300.1"/>
    <property type="molecule type" value="Genomic_DNA"/>
</dbReference>
<feature type="transmembrane region" description="Helical" evidence="1">
    <location>
        <begin position="221"/>
        <end position="243"/>
    </location>
</feature>
<feature type="transmembrane region" description="Helical" evidence="1">
    <location>
        <begin position="187"/>
        <end position="209"/>
    </location>
</feature>
<keyword evidence="4" id="KW-1185">Reference proteome</keyword>
<feature type="transmembrane region" description="Helical" evidence="1">
    <location>
        <begin position="249"/>
        <end position="269"/>
    </location>
</feature>
<feature type="transmembrane region" description="Helical" evidence="1">
    <location>
        <begin position="6"/>
        <end position="23"/>
    </location>
</feature>
<reference evidence="3 4" key="1">
    <citation type="submission" date="2018-03" db="EMBL/GenBank/DDBJ databases">
        <authorList>
            <person name="Keele B.F."/>
        </authorList>
    </citation>
    <scope>NUCLEOTIDE SEQUENCE [LARGE SCALE GENOMIC DNA]</scope>
    <source>
        <strain evidence="3 4">CeCT 8812</strain>
    </source>
</reference>
<keyword evidence="1" id="KW-1133">Transmembrane helix</keyword>
<keyword evidence="1" id="KW-0472">Membrane</keyword>
<evidence type="ECO:0000313" key="4">
    <source>
        <dbReference type="Proteomes" id="UP000244932"/>
    </source>
</evidence>
<dbReference type="RefSeq" id="WP_108783002.1">
    <property type="nucleotide sequence ID" value="NZ_OMKW01000003.1"/>
</dbReference>
<feature type="domain" description="EamA" evidence="2">
    <location>
        <begin position="157"/>
        <end position="294"/>
    </location>
</feature>
<dbReference type="GO" id="GO:0016020">
    <property type="term" value="C:membrane"/>
    <property type="evidence" value="ECO:0007669"/>
    <property type="project" value="InterPro"/>
</dbReference>
<feature type="transmembrane region" description="Helical" evidence="1">
    <location>
        <begin position="123"/>
        <end position="141"/>
    </location>
</feature>
<dbReference type="InterPro" id="IPR037185">
    <property type="entry name" value="EmrE-like"/>
</dbReference>
<dbReference type="OrthoDB" id="7841315at2"/>
<dbReference type="Proteomes" id="UP000244932">
    <property type="component" value="Unassembled WGS sequence"/>
</dbReference>
<evidence type="ECO:0000313" key="3">
    <source>
        <dbReference type="EMBL" id="SPF30300.1"/>
    </source>
</evidence>
<feature type="transmembrane region" description="Helical" evidence="1">
    <location>
        <begin position="276"/>
        <end position="295"/>
    </location>
</feature>
<evidence type="ECO:0000259" key="2">
    <source>
        <dbReference type="Pfam" id="PF00892"/>
    </source>
</evidence>
<gene>
    <name evidence="3" type="ORF">POI8812_02636</name>
</gene>
<feature type="transmembrane region" description="Helical" evidence="1">
    <location>
        <begin position="153"/>
        <end position="175"/>
    </location>
</feature>
<dbReference type="Pfam" id="PF00892">
    <property type="entry name" value="EamA"/>
    <property type="match status" value="2"/>
</dbReference>
<proteinExistence type="predicted"/>